<keyword evidence="6" id="KW-1185">Reference proteome</keyword>
<reference evidence="5 6" key="1">
    <citation type="submission" date="2024-04" db="EMBL/GenBank/DDBJ databases">
        <title>Novel species of the genus Ideonella isolated from streams.</title>
        <authorList>
            <person name="Lu H."/>
        </authorList>
    </citation>
    <scope>NUCLEOTIDE SEQUENCE [LARGE SCALE GENOMIC DNA]</scope>
    <source>
        <strain evidence="5 6">BYS139W</strain>
    </source>
</reference>
<dbReference type="InterPro" id="IPR036188">
    <property type="entry name" value="FAD/NAD-bd_sf"/>
</dbReference>
<sequence>MDFDTDVAIIGGGPAGLMLAIELGCRGVACTVLEEDASSPVLPKANATSARTMEHYRRRGFADQIRALGLPPRHPQDVVYCTQLAGHELTRFQIPCAADAAAQATLGDYGAQDWATPELPHRAQQMYIEPVLKAQAESHPSVQVRFGHRALAVRDGAHGAEVDVCALADGRDFTLRARHVVGCDGPRSLVRQTMGVGYVGQGGEKREFLGGQMLSIYFRAPGLYARLGKPQAWMYWAVNPQRRGLLCAINGIDTFVLLIQLAEGESVERVDVAQVMAAVIGAAAVHDLAPEVLALTPWTAGYALVAERYRAGRLLVAGDAAHLFTPTGGMGYNTAIDDVVNLGWKLALVLQGRAPETLLDSYEAERRPMALRNTGFARAMADSIGRLLVAAEVTADGAAGVQAREALALALAAHGAREFNIPGLQLGVCYAGSPVVAAEDGPPPPDDPNRYQPSGYPGARAPHWPLADGNSLLDHFGRDFTLLLLDDAPSLPWEQAALDCGLPLKVLRWPHAGARERYGAPAVLVRPDHHIAWRGAAHAPAAAVLARATGVQAAAEPPAALPSALPAFPA</sequence>
<evidence type="ECO:0000259" key="4">
    <source>
        <dbReference type="Pfam" id="PF01494"/>
    </source>
</evidence>
<proteinExistence type="predicted"/>
<name>A0ABU9B7G6_9BURK</name>
<evidence type="ECO:0000256" key="3">
    <source>
        <dbReference type="ARBA" id="ARBA00022827"/>
    </source>
</evidence>
<evidence type="ECO:0000256" key="2">
    <source>
        <dbReference type="ARBA" id="ARBA00022630"/>
    </source>
</evidence>
<dbReference type="Pfam" id="PF21274">
    <property type="entry name" value="Rng_hyd_C"/>
    <property type="match status" value="1"/>
</dbReference>
<dbReference type="InterPro" id="IPR050641">
    <property type="entry name" value="RIFMO-like"/>
</dbReference>
<keyword evidence="5" id="KW-0560">Oxidoreductase</keyword>
<dbReference type="NCBIfam" id="NF004780">
    <property type="entry name" value="PRK06126.1"/>
    <property type="match status" value="1"/>
</dbReference>
<keyword evidence="5" id="KW-0503">Monooxygenase</keyword>
<dbReference type="GO" id="GO:0004497">
    <property type="term" value="F:monooxygenase activity"/>
    <property type="evidence" value="ECO:0007669"/>
    <property type="project" value="UniProtKB-KW"/>
</dbReference>
<keyword evidence="3" id="KW-0274">FAD</keyword>
<feature type="domain" description="FAD-binding" evidence="4">
    <location>
        <begin position="4"/>
        <end position="374"/>
    </location>
</feature>
<dbReference type="Gene3D" id="3.40.30.120">
    <property type="match status" value="1"/>
</dbReference>
<keyword evidence="2" id="KW-0285">Flavoprotein</keyword>
<dbReference type="PRINTS" id="PR00420">
    <property type="entry name" value="RNGMNOXGNASE"/>
</dbReference>
<dbReference type="SUPFAM" id="SSF51905">
    <property type="entry name" value="FAD/NAD(P)-binding domain"/>
    <property type="match status" value="1"/>
</dbReference>
<dbReference type="Proteomes" id="UP001368500">
    <property type="component" value="Unassembled WGS sequence"/>
</dbReference>
<dbReference type="RefSeq" id="WP_341373610.1">
    <property type="nucleotide sequence ID" value="NZ_JBBUTF010000006.1"/>
</dbReference>
<gene>
    <name evidence="5" type="ORF">AACH11_07610</name>
</gene>
<organism evidence="5 6">
    <name type="scientific">Pseudaquabacterium rugosum</name>
    <dbReference type="NCBI Taxonomy" id="2984194"/>
    <lineage>
        <taxon>Bacteria</taxon>
        <taxon>Pseudomonadati</taxon>
        <taxon>Pseudomonadota</taxon>
        <taxon>Betaproteobacteria</taxon>
        <taxon>Burkholderiales</taxon>
        <taxon>Sphaerotilaceae</taxon>
        <taxon>Pseudaquabacterium</taxon>
    </lineage>
</organism>
<dbReference type="InterPro" id="IPR002938">
    <property type="entry name" value="FAD-bd"/>
</dbReference>
<evidence type="ECO:0000313" key="5">
    <source>
        <dbReference type="EMBL" id="MEK8025823.1"/>
    </source>
</evidence>
<dbReference type="Gene3D" id="3.50.50.60">
    <property type="entry name" value="FAD/NAD(P)-binding domain"/>
    <property type="match status" value="1"/>
</dbReference>
<dbReference type="Pfam" id="PF01494">
    <property type="entry name" value="FAD_binding_3"/>
    <property type="match status" value="1"/>
</dbReference>
<dbReference type="PANTHER" id="PTHR43004:SF19">
    <property type="entry name" value="BINDING MONOOXYGENASE, PUTATIVE (JCVI)-RELATED"/>
    <property type="match status" value="1"/>
</dbReference>
<comment type="cofactor">
    <cofactor evidence="1">
        <name>FAD</name>
        <dbReference type="ChEBI" id="CHEBI:57692"/>
    </cofactor>
</comment>
<accession>A0ABU9B7G6</accession>
<dbReference type="PANTHER" id="PTHR43004">
    <property type="entry name" value="TRK SYSTEM POTASSIUM UPTAKE PROTEIN"/>
    <property type="match status" value="1"/>
</dbReference>
<evidence type="ECO:0000313" key="6">
    <source>
        <dbReference type="Proteomes" id="UP001368500"/>
    </source>
</evidence>
<protein>
    <submittedName>
        <fullName evidence="5">FAD-dependent monooxygenase</fullName>
    </submittedName>
</protein>
<comment type="caution">
    <text evidence="5">The sequence shown here is derived from an EMBL/GenBank/DDBJ whole genome shotgun (WGS) entry which is preliminary data.</text>
</comment>
<dbReference type="EMBL" id="JBBUTF010000006">
    <property type="protein sequence ID" value="MEK8025823.1"/>
    <property type="molecule type" value="Genomic_DNA"/>
</dbReference>
<dbReference type="Gene3D" id="3.30.9.10">
    <property type="entry name" value="D-Amino Acid Oxidase, subunit A, domain 2"/>
    <property type="match status" value="1"/>
</dbReference>
<evidence type="ECO:0000256" key="1">
    <source>
        <dbReference type="ARBA" id="ARBA00001974"/>
    </source>
</evidence>